<gene>
    <name evidence="10" type="ORF">KTT_51180</name>
</gene>
<accession>A0A402A850</accession>
<dbReference type="AlphaFoldDB" id="A0A402A850"/>
<evidence type="ECO:0000313" key="11">
    <source>
        <dbReference type="Proteomes" id="UP000287352"/>
    </source>
</evidence>
<dbReference type="PANTHER" id="PTHR23501">
    <property type="entry name" value="MAJOR FACILITATOR SUPERFAMILY"/>
    <property type="match status" value="1"/>
</dbReference>
<evidence type="ECO:0000256" key="2">
    <source>
        <dbReference type="ARBA" id="ARBA00022448"/>
    </source>
</evidence>
<feature type="transmembrane region" description="Helical" evidence="8">
    <location>
        <begin position="187"/>
        <end position="209"/>
    </location>
</feature>
<keyword evidence="11" id="KW-1185">Reference proteome</keyword>
<dbReference type="Proteomes" id="UP000287352">
    <property type="component" value="Unassembled WGS sequence"/>
</dbReference>
<feature type="region of interest" description="Disordered" evidence="7">
    <location>
        <begin position="1"/>
        <end position="26"/>
    </location>
</feature>
<protein>
    <recommendedName>
        <fullName evidence="9">Major facilitator superfamily (MFS) profile domain-containing protein</fullName>
    </recommendedName>
</protein>
<evidence type="ECO:0000256" key="1">
    <source>
        <dbReference type="ARBA" id="ARBA00004651"/>
    </source>
</evidence>
<dbReference type="InterPro" id="IPR020846">
    <property type="entry name" value="MFS_dom"/>
</dbReference>
<dbReference type="SUPFAM" id="SSF103473">
    <property type="entry name" value="MFS general substrate transporter"/>
    <property type="match status" value="1"/>
</dbReference>
<evidence type="ECO:0000259" key="9">
    <source>
        <dbReference type="PROSITE" id="PS50850"/>
    </source>
</evidence>
<reference evidence="11" key="1">
    <citation type="submission" date="2018-12" db="EMBL/GenBank/DDBJ databases">
        <title>Tengunoibacter tsumagoiensis gen. nov., sp. nov., Dictyobacter kobayashii sp. nov., D. alpinus sp. nov., and D. joshuensis sp. nov. and description of Dictyobacteraceae fam. nov. within the order Ktedonobacterales isolated from Tengu-no-mugimeshi.</title>
        <authorList>
            <person name="Wang C.M."/>
            <person name="Zheng Y."/>
            <person name="Sakai Y."/>
            <person name="Toyoda A."/>
            <person name="Minakuchi Y."/>
            <person name="Abe K."/>
            <person name="Yokota A."/>
            <person name="Yabe S."/>
        </authorList>
    </citation>
    <scope>NUCLEOTIDE SEQUENCE [LARGE SCALE GENOMIC DNA]</scope>
    <source>
        <strain evidence="11">Uno3</strain>
    </source>
</reference>
<dbReference type="NCBIfam" id="TIGR00711">
    <property type="entry name" value="efflux_EmrB"/>
    <property type="match status" value="1"/>
</dbReference>
<feature type="transmembrane region" description="Helical" evidence="8">
    <location>
        <begin position="33"/>
        <end position="51"/>
    </location>
</feature>
<feature type="transmembrane region" description="Helical" evidence="8">
    <location>
        <begin position="101"/>
        <end position="120"/>
    </location>
</feature>
<keyword evidence="6 8" id="KW-0472">Membrane</keyword>
<dbReference type="PROSITE" id="PS50850">
    <property type="entry name" value="MFS"/>
    <property type="match status" value="1"/>
</dbReference>
<evidence type="ECO:0000313" key="10">
    <source>
        <dbReference type="EMBL" id="GCE15259.1"/>
    </source>
</evidence>
<comment type="subcellular location">
    <subcellularLocation>
        <location evidence="1">Cell membrane</location>
        <topology evidence="1">Multi-pass membrane protein</topology>
    </subcellularLocation>
</comment>
<feature type="transmembrane region" description="Helical" evidence="8">
    <location>
        <begin position="432"/>
        <end position="450"/>
    </location>
</feature>
<evidence type="ECO:0000256" key="4">
    <source>
        <dbReference type="ARBA" id="ARBA00022692"/>
    </source>
</evidence>
<keyword evidence="5 8" id="KW-1133">Transmembrane helix</keyword>
<evidence type="ECO:0000256" key="8">
    <source>
        <dbReference type="SAM" id="Phobius"/>
    </source>
</evidence>
<dbReference type="GO" id="GO:0005886">
    <property type="term" value="C:plasma membrane"/>
    <property type="evidence" value="ECO:0007669"/>
    <property type="project" value="UniProtKB-SubCell"/>
</dbReference>
<keyword evidence="4 8" id="KW-0812">Transmembrane</keyword>
<name>A0A402A850_9CHLR</name>
<dbReference type="Gene3D" id="1.20.1720.10">
    <property type="entry name" value="Multidrug resistance protein D"/>
    <property type="match status" value="1"/>
</dbReference>
<feature type="transmembrane region" description="Helical" evidence="8">
    <location>
        <begin position="126"/>
        <end position="151"/>
    </location>
</feature>
<proteinExistence type="predicted"/>
<dbReference type="FunFam" id="1.20.1720.10:FF:000004">
    <property type="entry name" value="EmrB/QacA family drug resistance transporter"/>
    <property type="match status" value="1"/>
</dbReference>
<keyword evidence="2" id="KW-0813">Transport</keyword>
<dbReference type="PANTHER" id="PTHR23501:SF197">
    <property type="entry name" value="COMD"/>
    <property type="match status" value="1"/>
</dbReference>
<feature type="transmembrane region" description="Helical" evidence="8">
    <location>
        <begin position="360"/>
        <end position="379"/>
    </location>
</feature>
<dbReference type="EMBL" id="BIFR01000002">
    <property type="protein sequence ID" value="GCE15259.1"/>
    <property type="molecule type" value="Genomic_DNA"/>
</dbReference>
<feature type="transmembrane region" description="Helical" evidence="8">
    <location>
        <begin position="385"/>
        <end position="411"/>
    </location>
</feature>
<dbReference type="InterPro" id="IPR036259">
    <property type="entry name" value="MFS_trans_sf"/>
</dbReference>
<feature type="transmembrane region" description="Helical" evidence="8">
    <location>
        <begin position="221"/>
        <end position="243"/>
    </location>
</feature>
<evidence type="ECO:0000256" key="6">
    <source>
        <dbReference type="ARBA" id="ARBA00023136"/>
    </source>
</evidence>
<dbReference type="Pfam" id="PF07690">
    <property type="entry name" value="MFS_1"/>
    <property type="match status" value="1"/>
</dbReference>
<organism evidence="10 11">
    <name type="scientific">Tengunoibacter tsumagoiensis</name>
    <dbReference type="NCBI Taxonomy" id="2014871"/>
    <lineage>
        <taxon>Bacteria</taxon>
        <taxon>Bacillati</taxon>
        <taxon>Chloroflexota</taxon>
        <taxon>Ktedonobacteria</taxon>
        <taxon>Ktedonobacterales</taxon>
        <taxon>Dictyobacteraceae</taxon>
        <taxon>Tengunoibacter</taxon>
    </lineage>
</organism>
<dbReference type="RefSeq" id="WP_126582743.1">
    <property type="nucleotide sequence ID" value="NZ_BIFR01000002.1"/>
</dbReference>
<feature type="compositionally biased region" description="Polar residues" evidence="7">
    <location>
        <begin position="1"/>
        <end position="23"/>
    </location>
</feature>
<feature type="transmembrane region" description="Helical" evidence="8">
    <location>
        <begin position="249"/>
        <end position="273"/>
    </location>
</feature>
<sequence length="547" mass="59085">MGNTIQEHAAVPSTQTSPLTQPQKPRDYSRKQVLTTMGGLLLALFFIGLDQNITGTAMPHIIGEFHGFDRFTWVSTAFMLTSTVMIPIYGKLSDLFGRKGIFLTGLSIFLLGSACCGMAQSMDQLILFRAFQGLGAGGIMPVAMATFADLLPPQQRARMQGGMMGIFTFSTILGPVIGGWITDHISWRWVFYINLPFILLVLIGLLLLMPRLRQSHVKARIDFIGAALLILGVVPILLGFSWAGTFFPWLSWQIPSLLGGGVLLLILLGFYEVHLGRSGGEPIIDPSLFKNRVFTISALNIMITFMGMIGSMAFLPLYAQGVLRISATNSGFLLMPMMISAMISSIISGQVASRTGHYKLLAIIGMTIIVAGGGAFLFLDVNSSPIQMIVAMALMGLGIGTSMALYSTLIVNSLPPHKIGQGVANMDFFQEMGGPIALSIIGPFLVAHYTPAYYAALPTAIKQRVPDALLKIFDKPDIVLNPSALHALAGPFSAFGQGTLDQVLGAVREGLTQGIHMAFLMGFCILLVGLVMVFFMPRVEIQKTPTE</sequence>
<dbReference type="CDD" id="cd17502">
    <property type="entry name" value="MFS_Azr1_MDR_like"/>
    <property type="match status" value="1"/>
</dbReference>
<dbReference type="OrthoDB" id="146256at2"/>
<feature type="transmembrane region" description="Helical" evidence="8">
    <location>
        <begin position="293"/>
        <end position="319"/>
    </location>
</feature>
<dbReference type="InterPro" id="IPR011701">
    <property type="entry name" value="MFS"/>
</dbReference>
<evidence type="ECO:0000256" key="5">
    <source>
        <dbReference type="ARBA" id="ARBA00022989"/>
    </source>
</evidence>
<feature type="domain" description="Major facilitator superfamily (MFS) profile" evidence="9">
    <location>
        <begin position="36"/>
        <end position="540"/>
    </location>
</feature>
<comment type="caution">
    <text evidence="10">The sequence shown here is derived from an EMBL/GenBank/DDBJ whole genome shotgun (WGS) entry which is preliminary data.</text>
</comment>
<dbReference type="Gene3D" id="1.20.1250.20">
    <property type="entry name" value="MFS general substrate transporter like domains"/>
    <property type="match status" value="1"/>
</dbReference>
<dbReference type="InterPro" id="IPR004638">
    <property type="entry name" value="EmrB-like"/>
</dbReference>
<evidence type="ECO:0000256" key="3">
    <source>
        <dbReference type="ARBA" id="ARBA00022475"/>
    </source>
</evidence>
<dbReference type="GO" id="GO:0022857">
    <property type="term" value="F:transmembrane transporter activity"/>
    <property type="evidence" value="ECO:0007669"/>
    <property type="project" value="InterPro"/>
</dbReference>
<evidence type="ECO:0000256" key="7">
    <source>
        <dbReference type="SAM" id="MobiDB-lite"/>
    </source>
</evidence>
<keyword evidence="3" id="KW-1003">Cell membrane</keyword>
<feature type="transmembrane region" description="Helical" evidence="8">
    <location>
        <begin position="514"/>
        <end position="535"/>
    </location>
</feature>
<feature type="transmembrane region" description="Helical" evidence="8">
    <location>
        <begin position="71"/>
        <end position="89"/>
    </location>
</feature>
<feature type="transmembrane region" description="Helical" evidence="8">
    <location>
        <begin position="331"/>
        <end position="348"/>
    </location>
</feature>
<feature type="transmembrane region" description="Helical" evidence="8">
    <location>
        <begin position="163"/>
        <end position="181"/>
    </location>
</feature>